<dbReference type="InterPro" id="IPR004358">
    <property type="entry name" value="Sig_transdc_His_kin-like_C"/>
</dbReference>
<feature type="domain" description="HAMP" evidence="10">
    <location>
        <begin position="88"/>
        <end position="140"/>
    </location>
</feature>
<evidence type="ECO:0000256" key="1">
    <source>
        <dbReference type="ARBA" id="ARBA00000085"/>
    </source>
</evidence>
<protein>
    <recommendedName>
        <fullName evidence="3">histidine kinase</fullName>
        <ecNumber evidence="3">2.7.13.3</ecNumber>
    </recommendedName>
</protein>
<sequence>MRLFPRLLLNHLAVVAVTASVLLIATELTAQPFIRHHVAQMMDLLGSQGNHMRLDLTSGMRTTLTRALLAALPLGLLVAALTAWVAARRVTASVRHLQAGSQAIASGQYDRRLPEVGEDELTELARSFNTMAGTLARIEQTRAELIGNVAHELRTPVSAVRGYAEAAQDGILPADQALAAIAREVAGMERLTHDLSLVSRVEGGRVELHLTSIPLRDLLTQAQDRFQLAFEDRGVTLQVDFPPAAWAVWADPQRAQQVLANLLGNALKHTPAGGRVWVSADVHGAEATVSVVDTGSGISPEHLDRVFERFYRVDAARTRGEGSGVGLTIARGLARAMHGDLTATSTPGQGSTFRWTVPLSPVAARPPQRS</sequence>
<dbReference type="Gene3D" id="6.10.340.10">
    <property type="match status" value="1"/>
</dbReference>
<dbReference type="PRINTS" id="PR00344">
    <property type="entry name" value="BCTRLSENSOR"/>
</dbReference>
<organism evidence="11 12">
    <name type="scientific">Deinococcus phoenicis</name>
    <dbReference type="NCBI Taxonomy" id="1476583"/>
    <lineage>
        <taxon>Bacteria</taxon>
        <taxon>Thermotogati</taxon>
        <taxon>Deinococcota</taxon>
        <taxon>Deinococci</taxon>
        <taxon>Deinococcales</taxon>
        <taxon>Deinococcaceae</taxon>
        <taxon>Deinococcus</taxon>
    </lineage>
</organism>
<dbReference type="Pfam" id="PF00512">
    <property type="entry name" value="HisKA"/>
    <property type="match status" value="1"/>
</dbReference>
<evidence type="ECO:0000256" key="3">
    <source>
        <dbReference type="ARBA" id="ARBA00012438"/>
    </source>
</evidence>
<keyword evidence="7" id="KW-0902">Two-component regulatory system</keyword>
<evidence type="ECO:0000256" key="2">
    <source>
        <dbReference type="ARBA" id="ARBA00004370"/>
    </source>
</evidence>
<dbReference type="CDD" id="cd00075">
    <property type="entry name" value="HATPase"/>
    <property type="match status" value="1"/>
</dbReference>
<feature type="domain" description="Histidine kinase" evidence="9">
    <location>
        <begin position="148"/>
        <end position="361"/>
    </location>
</feature>
<dbReference type="PANTHER" id="PTHR43711:SF1">
    <property type="entry name" value="HISTIDINE KINASE 1"/>
    <property type="match status" value="1"/>
</dbReference>
<evidence type="ECO:0000313" key="11">
    <source>
        <dbReference type="EMBL" id="EYB66343.1"/>
    </source>
</evidence>
<feature type="transmembrane region" description="Helical" evidence="8">
    <location>
        <begin position="67"/>
        <end position="87"/>
    </location>
</feature>
<keyword evidence="5" id="KW-0808">Transferase</keyword>
<dbReference type="PROSITE" id="PS50885">
    <property type="entry name" value="HAMP"/>
    <property type="match status" value="1"/>
</dbReference>
<name>A0A016QJU6_9DEIO</name>
<comment type="catalytic activity">
    <reaction evidence="1">
        <text>ATP + protein L-histidine = ADP + protein N-phospho-L-histidine.</text>
        <dbReference type="EC" id="2.7.13.3"/>
    </reaction>
</comment>
<dbReference type="FunFam" id="3.30.565.10:FF:000006">
    <property type="entry name" value="Sensor histidine kinase WalK"/>
    <property type="match status" value="1"/>
</dbReference>
<dbReference type="RefSeq" id="WP_034360867.1">
    <property type="nucleotide sequence ID" value="NZ_JHAC01000093.1"/>
</dbReference>
<accession>A0A016QJU6</accession>
<comment type="caution">
    <text evidence="11">The sequence shown here is derived from an EMBL/GenBank/DDBJ whole genome shotgun (WGS) entry which is preliminary data.</text>
</comment>
<dbReference type="OrthoDB" id="59230at2"/>
<dbReference type="EMBL" id="JHAC01000093">
    <property type="protein sequence ID" value="EYB66343.1"/>
    <property type="molecule type" value="Genomic_DNA"/>
</dbReference>
<evidence type="ECO:0000313" key="12">
    <source>
        <dbReference type="Proteomes" id="UP000020492"/>
    </source>
</evidence>
<dbReference type="STRING" id="1476583.DEIPH_ctg139orf0063"/>
<dbReference type="SMART" id="SM00388">
    <property type="entry name" value="HisKA"/>
    <property type="match status" value="1"/>
</dbReference>
<dbReference type="InterPro" id="IPR003661">
    <property type="entry name" value="HisK_dim/P_dom"/>
</dbReference>
<keyword evidence="8" id="KW-1133">Transmembrane helix</keyword>
<dbReference type="GO" id="GO:0016020">
    <property type="term" value="C:membrane"/>
    <property type="evidence" value="ECO:0007669"/>
    <property type="project" value="UniProtKB-SubCell"/>
</dbReference>
<dbReference type="PROSITE" id="PS50109">
    <property type="entry name" value="HIS_KIN"/>
    <property type="match status" value="1"/>
</dbReference>
<dbReference type="AlphaFoldDB" id="A0A016QJU6"/>
<reference evidence="11 12" key="1">
    <citation type="submission" date="2014-03" db="EMBL/GenBank/DDBJ databases">
        <title>Draft genome sequence of Deinococcus phoenicis 1P10ME.</title>
        <authorList>
            <person name="Stepanov V.G."/>
            <person name="Vaishampayan P."/>
            <person name="Venkateswaran K."/>
            <person name="Fox G.E."/>
        </authorList>
    </citation>
    <scope>NUCLEOTIDE SEQUENCE [LARGE SCALE GENOMIC DNA]</scope>
    <source>
        <strain evidence="11 12">1P10ME</strain>
    </source>
</reference>
<keyword evidence="12" id="KW-1185">Reference proteome</keyword>
<dbReference type="Pfam" id="PF02518">
    <property type="entry name" value="HATPase_c"/>
    <property type="match status" value="1"/>
</dbReference>
<dbReference type="SMART" id="SM00304">
    <property type="entry name" value="HAMP"/>
    <property type="match status" value="1"/>
</dbReference>
<dbReference type="Gene3D" id="3.30.565.10">
    <property type="entry name" value="Histidine kinase-like ATPase, C-terminal domain"/>
    <property type="match status" value="1"/>
</dbReference>
<dbReference type="PANTHER" id="PTHR43711">
    <property type="entry name" value="TWO-COMPONENT HISTIDINE KINASE"/>
    <property type="match status" value="1"/>
</dbReference>
<dbReference type="InterPro" id="IPR003594">
    <property type="entry name" value="HATPase_dom"/>
</dbReference>
<dbReference type="InterPro" id="IPR050736">
    <property type="entry name" value="Sensor_HK_Regulatory"/>
</dbReference>
<evidence type="ECO:0000256" key="8">
    <source>
        <dbReference type="SAM" id="Phobius"/>
    </source>
</evidence>
<evidence type="ECO:0000256" key="6">
    <source>
        <dbReference type="ARBA" id="ARBA00022777"/>
    </source>
</evidence>
<dbReference type="Proteomes" id="UP000020492">
    <property type="component" value="Unassembled WGS sequence"/>
</dbReference>
<keyword evidence="8" id="KW-0472">Membrane</keyword>
<dbReference type="CDD" id="cd00082">
    <property type="entry name" value="HisKA"/>
    <property type="match status" value="1"/>
</dbReference>
<keyword evidence="6" id="KW-0418">Kinase</keyword>
<dbReference type="GO" id="GO:0000155">
    <property type="term" value="F:phosphorelay sensor kinase activity"/>
    <property type="evidence" value="ECO:0007669"/>
    <property type="project" value="InterPro"/>
</dbReference>
<proteinExistence type="predicted"/>
<evidence type="ECO:0000256" key="7">
    <source>
        <dbReference type="ARBA" id="ARBA00023012"/>
    </source>
</evidence>
<keyword evidence="4" id="KW-0597">Phosphoprotein</keyword>
<evidence type="ECO:0000259" key="9">
    <source>
        <dbReference type="PROSITE" id="PS50109"/>
    </source>
</evidence>
<comment type="subcellular location">
    <subcellularLocation>
        <location evidence="2">Membrane</location>
    </subcellularLocation>
</comment>
<evidence type="ECO:0000259" key="10">
    <source>
        <dbReference type="PROSITE" id="PS50885"/>
    </source>
</evidence>
<dbReference type="InterPro" id="IPR036097">
    <property type="entry name" value="HisK_dim/P_sf"/>
</dbReference>
<evidence type="ECO:0000256" key="4">
    <source>
        <dbReference type="ARBA" id="ARBA00022553"/>
    </source>
</evidence>
<dbReference type="InterPro" id="IPR005467">
    <property type="entry name" value="His_kinase_dom"/>
</dbReference>
<dbReference type="PATRIC" id="fig|1476583.3.peg.3581"/>
<keyword evidence="8" id="KW-0812">Transmembrane</keyword>
<dbReference type="EC" id="2.7.13.3" evidence="3"/>
<dbReference type="SUPFAM" id="SSF55874">
    <property type="entry name" value="ATPase domain of HSP90 chaperone/DNA topoisomerase II/histidine kinase"/>
    <property type="match status" value="1"/>
</dbReference>
<gene>
    <name evidence="11" type="primary">phoR</name>
    <name evidence="11" type="ORF">DEIPH_ctg139orf0063</name>
</gene>
<dbReference type="eggNOG" id="COG5002">
    <property type="taxonomic scope" value="Bacteria"/>
</dbReference>
<dbReference type="SUPFAM" id="SSF47384">
    <property type="entry name" value="Homodimeric domain of signal transducing histidine kinase"/>
    <property type="match status" value="1"/>
</dbReference>
<dbReference type="SMART" id="SM00387">
    <property type="entry name" value="HATPase_c"/>
    <property type="match status" value="1"/>
</dbReference>
<evidence type="ECO:0000256" key="5">
    <source>
        <dbReference type="ARBA" id="ARBA00022679"/>
    </source>
</evidence>
<dbReference type="InterPro" id="IPR036890">
    <property type="entry name" value="HATPase_C_sf"/>
</dbReference>
<dbReference type="Gene3D" id="1.10.287.130">
    <property type="match status" value="1"/>
</dbReference>
<dbReference type="SUPFAM" id="SSF158472">
    <property type="entry name" value="HAMP domain-like"/>
    <property type="match status" value="1"/>
</dbReference>
<dbReference type="CDD" id="cd06225">
    <property type="entry name" value="HAMP"/>
    <property type="match status" value="1"/>
</dbReference>
<dbReference type="InterPro" id="IPR003660">
    <property type="entry name" value="HAMP_dom"/>
</dbReference>
<dbReference type="Pfam" id="PF00672">
    <property type="entry name" value="HAMP"/>
    <property type="match status" value="1"/>
</dbReference>